<reference evidence="1 3" key="1">
    <citation type="journal article" date="2017" name="Nature">
        <title>The sunflower genome provides insights into oil metabolism, flowering and Asterid evolution.</title>
        <authorList>
            <person name="Badouin H."/>
            <person name="Gouzy J."/>
            <person name="Grassa C.J."/>
            <person name="Murat F."/>
            <person name="Staton S.E."/>
            <person name="Cottret L."/>
            <person name="Lelandais-Briere C."/>
            <person name="Owens G.L."/>
            <person name="Carrere S."/>
            <person name="Mayjonade B."/>
            <person name="Legrand L."/>
            <person name="Gill N."/>
            <person name="Kane N.C."/>
            <person name="Bowers J.E."/>
            <person name="Hubner S."/>
            <person name="Bellec A."/>
            <person name="Berard A."/>
            <person name="Berges H."/>
            <person name="Blanchet N."/>
            <person name="Boniface M.C."/>
            <person name="Brunel D."/>
            <person name="Catrice O."/>
            <person name="Chaidir N."/>
            <person name="Claudel C."/>
            <person name="Donnadieu C."/>
            <person name="Faraut T."/>
            <person name="Fievet G."/>
            <person name="Helmstetter N."/>
            <person name="King M."/>
            <person name="Knapp S.J."/>
            <person name="Lai Z."/>
            <person name="Le Paslier M.C."/>
            <person name="Lippi Y."/>
            <person name="Lorenzon L."/>
            <person name="Mandel J.R."/>
            <person name="Marage G."/>
            <person name="Marchand G."/>
            <person name="Marquand E."/>
            <person name="Bret-Mestries E."/>
            <person name="Morien E."/>
            <person name="Nambeesan S."/>
            <person name="Nguyen T."/>
            <person name="Pegot-Espagnet P."/>
            <person name="Pouilly N."/>
            <person name="Raftis F."/>
            <person name="Sallet E."/>
            <person name="Schiex T."/>
            <person name="Thomas J."/>
            <person name="Vandecasteele C."/>
            <person name="Vares D."/>
            <person name="Vear F."/>
            <person name="Vautrin S."/>
            <person name="Crespi M."/>
            <person name="Mangin B."/>
            <person name="Burke J.M."/>
            <person name="Salse J."/>
            <person name="Munos S."/>
            <person name="Vincourt P."/>
            <person name="Rieseberg L.H."/>
            <person name="Langlade N.B."/>
        </authorList>
    </citation>
    <scope>NUCLEOTIDE SEQUENCE [LARGE SCALE GENOMIC DNA]</scope>
    <source>
        <strain evidence="3">cv. SF193</strain>
        <tissue evidence="1">Leaves</tissue>
    </source>
</reference>
<dbReference type="EMBL" id="MNCJ02000324">
    <property type="protein sequence ID" value="KAF5790442.1"/>
    <property type="molecule type" value="Genomic_DNA"/>
</dbReference>
<name>A0A251TIX0_HELAN</name>
<dbReference type="InParanoid" id="A0A251TIX0"/>
<keyword evidence="3" id="KW-1185">Reference proteome</keyword>
<reference evidence="1" key="3">
    <citation type="submission" date="2020-06" db="EMBL/GenBank/DDBJ databases">
        <title>Helianthus annuus Genome sequencing and assembly Release 2.</title>
        <authorList>
            <person name="Gouzy J."/>
            <person name="Langlade N."/>
            <person name="Munos S."/>
        </authorList>
    </citation>
    <scope>NUCLEOTIDE SEQUENCE</scope>
    <source>
        <tissue evidence="1">Leaves</tissue>
    </source>
</reference>
<dbReference type="Gramene" id="mRNA:HanXRQr2_Chr09g0383301">
    <property type="protein sequence ID" value="mRNA:HanXRQr2_Chr09g0383301"/>
    <property type="gene ID" value="HanXRQr2_Chr09g0383301"/>
</dbReference>
<evidence type="ECO:0000313" key="2">
    <source>
        <dbReference type="EMBL" id="OTG10729.1"/>
    </source>
</evidence>
<evidence type="ECO:0000313" key="1">
    <source>
        <dbReference type="EMBL" id="KAF5790442.1"/>
    </source>
</evidence>
<reference evidence="2" key="2">
    <citation type="submission" date="2017-02" db="EMBL/GenBank/DDBJ databases">
        <title>Sunflower complete genome.</title>
        <authorList>
            <person name="Langlade N."/>
            <person name="Munos S."/>
        </authorList>
    </citation>
    <scope>NUCLEOTIDE SEQUENCE [LARGE SCALE GENOMIC DNA]</scope>
    <source>
        <tissue evidence="2">Leaves</tissue>
    </source>
</reference>
<gene>
    <name evidence="2" type="ORF">HannXRQ_Chr10g0290921</name>
    <name evidence="1" type="ORF">HanXRQr2_Chr09g0383301</name>
</gene>
<evidence type="ECO:0000313" key="3">
    <source>
        <dbReference type="Proteomes" id="UP000215914"/>
    </source>
</evidence>
<sequence>MTSLHGLSKNKRDFAFYVYAEKEAQSMHIKRLLEAEWSISLPFVCPFAFVIKEITAQVPNMRF</sequence>
<dbReference type="Proteomes" id="UP000215914">
    <property type="component" value="Chromosome 10"/>
</dbReference>
<proteinExistence type="predicted"/>
<dbReference type="AlphaFoldDB" id="A0A251TIX0"/>
<accession>A0A251TIX0</accession>
<protein>
    <submittedName>
        <fullName evidence="2">Uncharacterized protein</fullName>
    </submittedName>
</protein>
<dbReference type="EMBL" id="CM007899">
    <property type="protein sequence ID" value="OTG10729.1"/>
    <property type="molecule type" value="Genomic_DNA"/>
</dbReference>
<organism evidence="2 3">
    <name type="scientific">Helianthus annuus</name>
    <name type="common">Common sunflower</name>
    <dbReference type="NCBI Taxonomy" id="4232"/>
    <lineage>
        <taxon>Eukaryota</taxon>
        <taxon>Viridiplantae</taxon>
        <taxon>Streptophyta</taxon>
        <taxon>Embryophyta</taxon>
        <taxon>Tracheophyta</taxon>
        <taxon>Spermatophyta</taxon>
        <taxon>Magnoliopsida</taxon>
        <taxon>eudicotyledons</taxon>
        <taxon>Gunneridae</taxon>
        <taxon>Pentapetalae</taxon>
        <taxon>asterids</taxon>
        <taxon>campanulids</taxon>
        <taxon>Asterales</taxon>
        <taxon>Asteraceae</taxon>
        <taxon>Asteroideae</taxon>
        <taxon>Heliantheae alliance</taxon>
        <taxon>Heliantheae</taxon>
        <taxon>Helianthus</taxon>
    </lineage>
</organism>